<evidence type="ECO:0000259" key="1">
    <source>
        <dbReference type="Pfam" id="PF01593"/>
    </source>
</evidence>
<dbReference type="GO" id="GO:0006338">
    <property type="term" value="P:chromatin remodeling"/>
    <property type="evidence" value="ECO:0007669"/>
    <property type="project" value="TreeGrafter"/>
</dbReference>
<dbReference type="Pfam" id="PF01593">
    <property type="entry name" value="Amino_oxidase"/>
    <property type="match status" value="2"/>
</dbReference>
<dbReference type="Proteomes" id="UP000016923">
    <property type="component" value="Unassembled WGS sequence"/>
</dbReference>
<dbReference type="GO" id="GO:0016491">
    <property type="term" value="F:oxidoreductase activity"/>
    <property type="evidence" value="ECO:0007669"/>
    <property type="project" value="InterPro"/>
</dbReference>
<feature type="domain" description="Amine oxidase" evidence="1">
    <location>
        <begin position="59"/>
        <end position="395"/>
    </location>
</feature>
<organism evidence="2 3">
    <name type="scientific">Ophiostoma piceae (strain UAMH 11346)</name>
    <name type="common">Sap stain fungus</name>
    <dbReference type="NCBI Taxonomy" id="1262450"/>
    <lineage>
        <taxon>Eukaryota</taxon>
        <taxon>Fungi</taxon>
        <taxon>Dikarya</taxon>
        <taxon>Ascomycota</taxon>
        <taxon>Pezizomycotina</taxon>
        <taxon>Sordariomycetes</taxon>
        <taxon>Sordariomycetidae</taxon>
        <taxon>Ophiostomatales</taxon>
        <taxon>Ophiostomataceae</taxon>
        <taxon>Ophiostoma</taxon>
    </lineage>
</organism>
<gene>
    <name evidence="2" type="ORF">F503_08162</name>
</gene>
<dbReference type="OrthoDB" id="5046242at2759"/>
<keyword evidence="3" id="KW-1185">Reference proteome</keyword>
<dbReference type="SUPFAM" id="SSF51905">
    <property type="entry name" value="FAD/NAD(P)-binding domain"/>
    <property type="match status" value="1"/>
</dbReference>
<protein>
    <submittedName>
        <fullName evidence="2">Amine oxidase</fullName>
    </submittedName>
</protein>
<dbReference type="Gene3D" id="3.50.50.60">
    <property type="entry name" value="FAD/NAD(P)-binding domain"/>
    <property type="match status" value="1"/>
</dbReference>
<dbReference type="HOGENOM" id="CLU_004498_7_1_1"/>
<dbReference type="Gene3D" id="3.90.660.10">
    <property type="match status" value="1"/>
</dbReference>
<dbReference type="InterPro" id="IPR036188">
    <property type="entry name" value="FAD/NAD-bd_sf"/>
</dbReference>
<reference evidence="2 3" key="1">
    <citation type="journal article" date="2013" name="BMC Genomics">
        <title>The genome and transcriptome of the pine saprophyte Ophiostoma piceae, and a comparison with the bark beetle-associated pine pathogen Grosmannia clavigera.</title>
        <authorList>
            <person name="Haridas S."/>
            <person name="Wang Y."/>
            <person name="Lim L."/>
            <person name="Massoumi Alamouti S."/>
            <person name="Jackman S."/>
            <person name="Docking R."/>
            <person name="Robertson G."/>
            <person name="Birol I."/>
            <person name="Bohlmann J."/>
            <person name="Breuil C."/>
        </authorList>
    </citation>
    <scope>NUCLEOTIDE SEQUENCE [LARGE SCALE GENOMIC DNA]</scope>
    <source>
        <strain evidence="2 3">UAMH 11346</strain>
    </source>
</reference>
<dbReference type="GO" id="GO:0003682">
    <property type="term" value="F:chromatin binding"/>
    <property type="evidence" value="ECO:0007669"/>
    <property type="project" value="TreeGrafter"/>
</dbReference>
<accession>S3C1N1</accession>
<feature type="domain" description="Amine oxidase" evidence="1">
    <location>
        <begin position="476"/>
        <end position="574"/>
    </location>
</feature>
<evidence type="ECO:0000313" key="2">
    <source>
        <dbReference type="EMBL" id="EPE05631.1"/>
    </source>
</evidence>
<dbReference type="PANTHER" id="PTHR10742">
    <property type="entry name" value="FLAVIN MONOAMINE OXIDASE"/>
    <property type="match status" value="1"/>
</dbReference>
<dbReference type="SUPFAM" id="SSF54373">
    <property type="entry name" value="FAD-linked reductases, C-terminal domain"/>
    <property type="match status" value="1"/>
</dbReference>
<dbReference type="InterPro" id="IPR002937">
    <property type="entry name" value="Amino_oxidase"/>
</dbReference>
<sequence length="611" mass="66941">MDVYSVFSSSAARRDSTRLDLDLKSIRRYSLSAGDEPRAESTRPPGHKMPHVGIVGAGIAGLRCANILLQRGFQVTVLEGRNRLGGRLHQARLSPIPSSNHAGTQGTDLPLVDMGPNWIHGTKDNPILDIVHATDTATSSHDVDEQGNHLTGAVFDQDGHLLPLEEGEALSTVMWKIVEEAFVHSNSNCSTIDANESLRDFFQQRLEAHVPSAGVSDASVVKRRQEMVMQIADFWGAFVGSPVSRQSLKYYWLEECIEGENLFCAWTYKKVLDRLSEPVTAGASIHYGQTVSRIETYKNNARKLSNTTKPGVQVVTSTGNNYSFDEVVCTTPLGWLKKNAVAAFSPPLPDRLLQAVDSIGYGCLEKVYISFAEAFWHRPDPETGRIVRGFYQWLAPGVYAQPSNPEHLSQEAVDLASLPGPAAHPTLLFYIFGRQSQIITDKLAELRDEEDSKTAASRTDELSETTAPNSKQAAFLLDYFQPYFGTLPNYDPVSPACAPTACLATNWLHDDLAGNGSYSNFQVGLTAGDEDIRLMREGLPERRLWFAGEHTAPFVALGTATGAYWSGESVGRRIVEAYGQQRVSISEQATVTEAAESMPESSIRDAALVSS</sequence>
<dbReference type="PANTHER" id="PTHR10742:SF414">
    <property type="entry name" value="CONTAINING AMINE OXIDASE, PUTATIVE (AFU_ORTHOLOGUE AFUA_3G12150)-RELATED"/>
    <property type="match status" value="1"/>
</dbReference>
<dbReference type="OMA" id="YVTFPRA"/>
<dbReference type="VEuPathDB" id="FungiDB:F503_08162"/>
<dbReference type="GO" id="GO:0050660">
    <property type="term" value="F:flavin adenine dinucleotide binding"/>
    <property type="evidence" value="ECO:0007669"/>
    <property type="project" value="TreeGrafter"/>
</dbReference>
<dbReference type="eggNOG" id="KOG0029">
    <property type="taxonomic scope" value="Eukaryota"/>
</dbReference>
<proteinExistence type="predicted"/>
<dbReference type="AlphaFoldDB" id="S3C1N1"/>
<dbReference type="EMBL" id="KE148155">
    <property type="protein sequence ID" value="EPE05631.1"/>
    <property type="molecule type" value="Genomic_DNA"/>
</dbReference>
<evidence type="ECO:0000313" key="3">
    <source>
        <dbReference type="Proteomes" id="UP000016923"/>
    </source>
</evidence>
<name>S3C1N1_OPHP1</name>
<dbReference type="STRING" id="1262450.S3C1N1"/>
<dbReference type="InterPro" id="IPR050281">
    <property type="entry name" value="Flavin_monoamine_oxidase"/>
</dbReference>